<dbReference type="GeneID" id="113851933"/>
<evidence type="ECO:0000313" key="2">
    <source>
        <dbReference type="RefSeq" id="XP_027338012.1"/>
    </source>
</evidence>
<keyword evidence="1" id="KW-1185">Reference proteome</keyword>
<sequence>MLQLEQMPSYAKFMKELVSKKRKLEHDKTMPLTKECSAILKRKLPQKLKDPGSFGIPCEIGKCSVGRALCDLGASINLMPLAIMKKLGIEEVKPTNITLQLVVNLSLIHMEL</sequence>
<dbReference type="KEGG" id="aprc:113851933"/>
<accession>A0A8B8K2K3</accession>
<dbReference type="RefSeq" id="XP_027338012.1">
    <property type="nucleotide sequence ID" value="XM_027482211.1"/>
</dbReference>
<name>A0A8B8K2K3_ABRPR</name>
<dbReference type="InterPro" id="IPR021109">
    <property type="entry name" value="Peptidase_aspartic_dom_sf"/>
</dbReference>
<reference evidence="2" key="2">
    <citation type="submission" date="2025-08" db="UniProtKB">
        <authorList>
            <consortium name="RefSeq"/>
        </authorList>
    </citation>
    <scope>IDENTIFICATION</scope>
    <source>
        <tissue evidence="2">Young leaves</tissue>
    </source>
</reference>
<dbReference type="PANTHER" id="PTHR33067">
    <property type="entry name" value="RNA-DIRECTED DNA POLYMERASE-RELATED"/>
    <property type="match status" value="1"/>
</dbReference>
<dbReference type="Gene3D" id="2.40.70.10">
    <property type="entry name" value="Acid Proteases"/>
    <property type="match status" value="1"/>
</dbReference>
<proteinExistence type="predicted"/>
<evidence type="ECO:0000313" key="1">
    <source>
        <dbReference type="Proteomes" id="UP000694853"/>
    </source>
</evidence>
<gene>
    <name evidence="2" type="primary">LOC113851933</name>
</gene>
<dbReference type="PANTHER" id="PTHR33067:SF39">
    <property type="entry name" value="TRANSCRIPTION FACTOR INTERACTOR AND REGULATOR CCHC(ZN) FAMILY"/>
    <property type="match status" value="1"/>
</dbReference>
<protein>
    <submittedName>
        <fullName evidence="2">Uncharacterized protein LOC113851933</fullName>
    </submittedName>
</protein>
<organism evidence="1 2">
    <name type="scientific">Abrus precatorius</name>
    <name type="common">Indian licorice</name>
    <name type="synonym">Glycine abrus</name>
    <dbReference type="NCBI Taxonomy" id="3816"/>
    <lineage>
        <taxon>Eukaryota</taxon>
        <taxon>Viridiplantae</taxon>
        <taxon>Streptophyta</taxon>
        <taxon>Embryophyta</taxon>
        <taxon>Tracheophyta</taxon>
        <taxon>Spermatophyta</taxon>
        <taxon>Magnoliopsida</taxon>
        <taxon>eudicotyledons</taxon>
        <taxon>Gunneridae</taxon>
        <taxon>Pentapetalae</taxon>
        <taxon>rosids</taxon>
        <taxon>fabids</taxon>
        <taxon>Fabales</taxon>
        <taxon>Fabaceae</taxon>
        <taxon>Papilionoideae</taxon>
        <taxon>50 kb inversion clade</taxon>
        <taxon>NPAAA clade</taxon>
        <taxon>indigoferoid/millettioid clade</taxon>
        <taxon>Abreae</taxon>
        <taxon>Abrus</taxon>
    </lineage>
</organism>
<dbReference type="OrthoDB" id="1702682at2759"/>
<reference evidence="1" key="1">
    <citation type="journal article" date="2019" name="Toxins">
        <title>Detection of Abrin-Like and Prepropulchellin-Like Toxin Genes and Transcripts Using Whole Genome Sequencing and Full-Length Transcript Sequencing of Abrus precatorius.</title>
        <authorList>
            <person name="Hovde B.T."/>
            <person name="Daligault H.E."/>
            <person name="Hanschen E.R."/>
            <person name="Kunde Y.A."/>
            <person name="Johnson M.B."/>
            <person name="Starkenburg S.R."/>
            <person name="Johnson S.L."/>
        </authorList>
    </citation>
    <scope>NUCLEOTIDE SEQUENCE [LARGE SCALE GENOMIC DNA]</scope>
</reference>
<dbReference type="Proteomes" id="UP000694853">
    <property type="component" value="Unplaced"/>
</dbReference>
<dbReference type="AlphaFoldDB" id="A0A8B8K2K3"/>